<protein>
    <submittedName>
        <fullName evidence="3">Oxidoreductase</fullName>
    </submittedName>
</protein>
<dbReference type="PANTHER" id="PTHR24321">
    <property type="entry name" value="DEHYDROGENASES, SHORT CHAIN"/>
    <property type="match status" value="1"/>
</dbReference>
<evidence type="ECO:0000256" key="1">
    <source>
        <dbReference type="ARBA" id="ARBA00006484"/>
    </source>
</evidence>
<organism evidence="3 4">
    <name type="scientific">Acidocella aquatica</name>
    <dbReference type="NCBI Taxonomy" id="1922313"/>
    <lineage>
        <taxon>Bacteria</taxon>
        <taxon>Pseudomonadati</taxon>
        <taxon>Pseudomonadota</taxon>
        <taxon>Alphaproteobacteria</taxon>
        <taxon>Acetobacterales</taxon>
        <taxon>Acidocellaceae</taxon>
        <taxon>Acidocella</taxon>
    </lineage>
</organism>
<keyword evidence="4" id="KW-1185">Reference proteome</keyword>
<comment type="caution">
    <text evidence="3">The sequence shown here is derived from an EMBL/GenBank/DDBJ whole genome shotgun (WGS) entry which is preliminary data.</text>
</comment>
<reference evidence="4" key="1">
    <citation type="journal article" date="2019" name="Int. J. Syst. Evol. Microbiol.">
        <title>The Global Catalogue of Microorganisms (GCM) 10K type strain sequencing project: providing services to taxonomists for standard genome sequencing and annotation.</title>
        <authorList>
            <consortium name="The Broad Institute Genomics Platform"/>
            <consortium name="The Broad Institute Genome Sequencing Center for Infectious Disease"/>
            <person name="Wu L."/>
            <person name="Ma J."/>
        </authorList>
    </citation>
    <scope>NUCLEOTIDE SEQUENCE [LARGE SCALE GENOMIC DNA]</scope>
    <source>
        <strain evidence="4">NBRC 112502</strain>
    </source>
</reference>
<dbReference type="PRINTS" id="PR00080">
    <property type="entry name" value="SDRFAMILY"/>
</dbReference>
<dbReference type="PANTHER" id="PTHR24321:SF8">
    <property type="entry name" value="ESTRADIOL 17-BETA-DEHYDROGENASE 8-RELATED"/>
    <property type="match status" value="1"/>
</dbReference>
<dbReference type="InterPro" id="IPR002347">
    <property type="entry name" value="SDR_fam"/>
</dbReference>
<dbReference type="RefSeq" id="WP_284259424.1">
    <property type="nucleotide sequence ID" value="NZ_BSOS01000090.1"/>
</dbReference>
<dbReference type="InterPro" id="IPR020904">
    <property type="entry name" value="Sc_DH/Rdtase_CS"/>
</dbReference>
<accession>A0ABQ6AAY8</accession>
<evidence type="ECO:0000256" key="2">
    <source>
        <dbReference type="ARBA" id="ARBA00023002"/>
    </source>
</evidence>
<evidence type="ECO:0000313" key="3">
    <source>
        <dbReference type="EMBL" id="GLR68580.1"/>
    </source>
</evidence>
<dbReference type="InterPro" id="IPR036291">
    <property type="entry name" value="NAD(P)-bd_dom_sf"/>
</dbReference>
<dbReference type="NCBIfam" id="NF005559">
    <property type="entry name" value="PRK07231.1"/>
    <property type="match status" value="1"/>
</dbReference>
<dbReference type="Proteomes" id="UP001156641">
    <property type="component" value="Unassembled WGS sequence"/>
</dbReference>
<dbReference type="SUPFAM" id="SSF51735">
    <property type="entry name" value="NAD(P)-binding Rossmann-fold domains"/>
    <property type="match status" value="1"/>
</dbReference>
<gene>
    <name evidence="3" type="ORF">GCM10010909_32610</name>
</gene>
<dbReference type="CDD" id="cd05233">
    <property type="entry name" value="SDR_c"/>
    <property type="match status" value="1"/>
</dbReference>
<keyword evidence="2" id="KW-0560">Oxidoreductase</keyword>
<name>A0ABQ6AAY8_9PROT</name>
<dbReference type="Gene3D" id="3.40.50.720">
    <property type="entry name" value="NAD(P)-binding Rossmann-like Domain"/>
    <property type="match status" value="1"/>
</dbReference>
<dbReference type="EMBL" id="BSOS01000090">
    <property type="protein sequence ID" value="GLR68580.1"/>
    <property type="molecule type" value="Genomic_DNA"/>
</dbReference>
<dbReference type="PROSITE" id="PS00061">
    <property type="entry name" value="ADH_SHORT"/>
    <property type="match status" value="1"/>
</dbReference>
<evidence type="ECO:0000313" key="4">
    <source>
        <dbReference type="Proteomes" id="UP001156641"/>
    </source>
</evidence>
<dbReference type="Pfam" id="PF13561">
    <property type="entry name" value="adh_short_C2"/>
    <property type="match status" value="1"/>
</dbReference>
<sequence length="246" mass="24683">MRGVIVTGAGGGMGRAIAEAFAKAGDKVLVADLNEAGLAQTVAAIEAAGGSAIAQRANVSQEADVAALVETAKQRFGRLDVMVNNAAILGPWVPIHEQSAEALDAVLGVNVKGVVFGMKHALLAMRAAGRGAIVNIASVQGVRVVYPGAAFYAASKSAVVALTRAAALENGSSNIRVNAIAPGPIDTPMLRAAAGDAWPPAIVGDVPLGRLGMPEDIAKAVFWLAGDEAAYVSGALLAVDGGFLAP</sequence>
<dbReference type="PRINTS" id="PR00081">
    <property type="entry name" value="GDHRDH"/>
</dbReference>
<comment type="similarity">
    <text evidence="1">Belongs to the short-chain dehydrogenases/reductases (SDR) family.</text>
</comment>
<proteinExistence type="inferred from homology"/>